<gene>
    <name evidence="1" type="ORF">R1flu_025198</name>
</gene>
<dbReference type="EMBL" id="JBHFFA010000007">
    <property type="protein sequence ID" value="KAL2613506.1"/>
    <property type="molecule type" value="Genomic_DNA"/>
</dbReference>
<reference evidence="1 2" key="1">
    <citation type="submission" date="2024-09" db="EMBL/GenBank/DDBJ databases">
        <title>Chromosome-scale assembly of Riccia fluitans.</title>
        <authorList>
            <person name="Paukszto L."/>
            <person name="Sawicki J."/>
            <person name="Karawczyk K."/>
            <person name="Piernik-Szablinska J."/>
            <person name="Szczecinska M."/>
            <person name="Mazdziarz M."/>
        </authorList>
    </citation>
    <scope>NUCLEOTIDE SEQUENCE [LARGE SCALE GENOMIC DNA]</scope>
    <source>
        <strain evidence="1">Rf_01</strain>
        <tissue evidence="1">Aerial parts of the thallus</tissue>
    </source>
</reference>
<proteinExistence type="predicted"/>
<dbReference type="AlphaFoldDB" id="A0ABD1XX32"/>
<evidence type="ECO:0000313" key="2">
    <source>
        <dbReference type="Proteomes" id="UP001605036"/>
    </source>
</evidence>
<dbReference type="InterPro" id="IPR040194">
    <property type="entry name" value="Cwf19-like"/>
</dbReference>
<dbReference type="CDD" id="cd07380">
    <property type="entry name" value="MPP_CWF19_N"/>
    <property type="match status" value="1"/>
</dbReference>
<accession>A0ABD1XX32</accession>
<protein>
    <submittedName>
        <fullName evidence="1">Uncharacterized protein</fullName>
    </submittedName>
</protein>
<evidence type="ECO:0000313" key="1">
    <source>
        <dbReference type="EMBL" id="KAL2613506.1"/>
    </source>
</evidence>
<dbReference type="PANTHER" id="PTHR12072:SF4">
    <property type="entry name" value="CWF19-LIKE PROTEIN 1"/>
    <property type="match status" value="1"/>
</dbReference>
<keyword evidence="2" id="KW-1185">Reference proteome</keyword>
<comment type="caution">
    <text evidence="1">The sequence shown here is derived from an EMBL/GenBank/DDBJ whole genome shotgun (WGS) entry which is preliminary data.</text>
</comment>
<dbReference type="InterPro" id="IPR029052">
    <property type="entry name" value="Metallo-depent_PP-like"/>
</dbReference>
<dbReference type="PANTHER" id="PTHR12072">
    <property type="entry name" value="CWF19, CELL CYCLE CONTROL PROTEIN"/>
    <property type="match status" value="1"/>
</dbReference>
<dbReference type="Proteomes" id="UP001605036">
    <property type="component" value="Unassembled WGS sequence"/>
</dbReference>
<organism evidence="1 2">
    <name type="scientific">Riccia fluitans</name>
    <dbReference type="NCBI Taxonomy" id="41844"/>
    <lineage>
        <taxon>Eukaryota</taxon>
        <taxon>Viridiplantae</taxon>
        <taxon>Streptophyta</taxon>
        <taxon>Embryophyta</taxon>
        <taxon>Marchantiophyta</taxon>
        <taxon>Marchantiopsida</taxon>
        <taxon>Marchantiidae</taxon>
        <taxon>Marchantiales</taxon>
        <taxon>Ricciaceae</taxon>
        <taxon>Riccia</taxon>
    </lineage>
</organism>
<sequence length="182" mass="19024">MSAAGGGGSSAAPRILIAGDVHGRLPALFKRVLSVNKSNGPFDALLCVGQFFPSDPSGIEGMQKYVDGMEPVPLPTYFTGNYGEGASMLLSASKQKAAQAGVSMEGIPVCHNLTWLIGSGILNLHGLRVAYLGGKYISDLYHDAKGAAAVGAIHEDDVDALRAFADDKPVTDLFLSYPSLKL</sequence>
<dbReference type="SUPFAM" id="SSF56300">
    <property type="entry name" value="Metallo-dependent phosphatases"/>
    <property type="match status" value="1"/>
</dbReference>
<name>A0ABD1XX32_9MARC</name>